<evidence type="ECO:0000313" key="1">
    <source>
        <dbReference type="EMBL" id="MFC5299145.1"/>
    </source>
</evidence>
<evidence type="ECO:0000313" key="2">
    <source>
        <dbReference type="Proteomes" id="UP001595937"/>
    </source>
</evidence>
<dbReference type="InterPro" id="IPR027417">
    <property type="entry name" value="P-loop_NTPase"/>
</dbReference>
<gene>
    <name evidence="1" type="ORF">ACFPK8_16645</name>
</gene>
<keyword evidence="2" id="KW-1185">Reference proteome</keyword>
<dbReference type="SUPFAM" id="SSF52540">
    <property type="entry name" value="P-loop containing nucleoside triphosphate hydrolases"/>
    <property type="match status" value="1"/>
</dbReference>
<dbReference type="RefSeq" id="WP_343924596.1">
    <property type="nucleotide sequence ID" value="NZ_BAAAIR010000042.1"/>
</dbReference>
<name>A0ABW0FKM2_9MICO</name>
<dbReference type="Gene3D" id="3.40.50.300">
    <property type="entry name" value="P-loop containing nucleotide triphosphate hydrolases"/>
    <property type="match status" value="1"/>
</dbReference>
<sequence>MLVISGASGTGKSTLAEALLEFTTAGWIGVEADLSAPQAATSVDFSDREVQQRYAETLLNSVLAWPAAGYDTIIDGLLPYPVSSHHRDVLDRLGSYDLKILAVTASETAIRHRIERRGRGDIEWSLQQLKDIHDGVRADFTLDTTSINLHDTAPLHEVLTWMNSPHSSS</sequence>
<accession>A0ABW0FKM2</accession>
<reference evidence="2" key="1">
    <citation type="journal article" date="2019" name="Int. J. Syst. Evol. Microbiol.">
        <title>The Global Catalogue of Microorganisms (GCM) 10K type strain sequencing project: providing services to taxonomists for standard genome sequencing and annotation.</title>
        <authorList>
            <consortium name="The Broad Institute Genomics Platform"/>
            <consortium name="The Broad Institute Genome Sequencing Center for Infectious Disease"/>
            <person name="Wu L."/>
            <person name="Ma J."/>
        </authorList>
    </citation>
    <scope>NUCLEOTIDE SEQUENCE [LARGE SCALE GENOMIC DNA]</scope>
    <source>
        <strain evidence="2">CGMCC 1.16455</strain>
    </source>
</reference>
<dbReference type="Pfam" id="PF07931">
    <property type="entry name" value="CPT"/>
    <property type="match status" value="1"/>
</dbReference>
<dbReference type="EMBL" id="JBHSLN010000086">
    <property type="protein sequence ID" value="MFC5299145.1"/>
    <property type="molecule type" value="Genomic_DNA"/>
</dbReference>
<dbReference type="Proteomes" id="UP001595937">
    <property type="component" value="Unassembled WGS sequence"/>
</dbReference>
<protein>
    <submittedName>
        <fullName evidence="1">AAA family ATPase</fullName>
    </submittedName>
</protein>
<organism evidence="1 2">
    <name type="scientific">Brachybacterium tyrofermentans</name>
    <dbReference type="NCBI Taxonomy" id="47848"/>
    <lineage>
        <taxon>Bacteria</taxon>
        <taxon>Bacillati</taxon>
        <taxon>Actinomycetota</taxon>
        <taxon>Actinomycetes</taxon>
        <taxon>Micrococcales</taxon>
        <taxon>Dermabacteraceae</taxon>
        <taxon>Brachybacterium</taxon>
    </lineage>
</organism>
<comment type="caution">
    <text evidence="1">The sequence shown here is derived from an EMBL/GenBank/DDBJ whole genome shotgun (WGS) entry which is preliminary data.</text>
</comment>
<dbReference type="GeneID" id="303297803"/>
<proteinExistence type="predicted"/>